<feature type="binding site" evidence="6">
    <location>
        <begin position="64"/>
        <end position="65"/>
    </location>
    <ligand>
        <name>NAD(+)</name>
        <dbReference type="ChEBI" id="CHEBI:57540"/>
    </ligand>
</feature>
<dbReference type="GO" id="GO:0006741">
    <property type="term" value="P:NADP+ biosynthetic process"/>
    <property type="evidence" value="ECO:0007669"/>
    <property type="project" value="UniProtKB-UniRule"/>
</dbReference>
<evidence type="ECO:0000256" key="1">
    <source>
        <dbReference type="ARBA" id="ARBA00022679"/>
    </source>
</evidence>
<dbReference type="InterPro" id="IPR002504">
    <property type="entry name" value="NADK"/>
</dbReference>
<keyword evidence="4 6" id="KW-0520">NAD</keyword>
<dbReference type="HAMAP" id="MF_00361">
    <property type="entry name" value="NAD_kinase"/>
    <property type="match status" value="1"/>
</dbReference>
<evidence type="ECO:0000256" key="4">
    <source>
        <dbReference type="ARBA" id="ARBA00023027"/>
    </source>
</evidence>
<feature type="binding site" evidence="6">
    <location>
        <begin position="138"/>
        <end position="139"/>
    </location>
    <ligand>
        <name>NAD(+)</name>
        <dbReference type="ChEBI" id="CHEBI:57540"/>
    </ligand>
</feature>
<dbReference type="InterPro" id="IPR017437">
    <property type="entry name" value="ATP-NAD_kinase_PpnK-typ_C"/>
</dbReference>
<dbReference type="GO" id="GO:0046872">
    <property type="term" value="F:metal ion binding"/>
    <property type="evidence" value="ECO:0007669"/>
    <property type="project" value="UniProtKB-UniRule"/>
</dbReference>
<keyword evidence="6" id="KW-0547">Nucleotide-binding</keyword>
<evidence type="ECO:0000256" key="3">
    <source>
        <dbReference type="ARBA" id="ARBA00022857"/>
    </source>
</evidence>
<dbReference type="Gene3D" id="2.60.200.30">
    <property type="entry name" value="Probable inorganic polyphosphate/atp-NAD kinase, domain 2"/>
    <property type="match status" value="1"/>
</dbReference>
<accession>F0SSY1</accession>
<comment type="function">
    <text evidence="6">Involved in the regulation of the intracellular balance of NAD and NADP, and is a key enzyme in the biosynthesis of NADP. Catalyzes specifically the phosphorylation on 2'-hydroxyl of the adenosine moiety of NAD to yield NADP.</text>
</comment>
<dbReference type="Pfam" id="PF01513">
    <property type="entry name" value="NAD_kinase"/>
    <property type="match status" value="1"/>
</dbReference>
<dbReference type="Gene3D" id="3.40.50.10330">
    <property type="entry name" value="Probable inorganic polyphosphate/atp-NAD kinase, domain 1"/>
    <property type="match status" value="1"/>
</dbReference>
<feature type="active site" description="Proton acceptor" evidence="6">
    <location>
        <position position="64"/>
    </location>
</feature>
<keyword evidence="8" id="KW-1185">Reference proteome</keyword>
<dbReference type="HOGENOM" id="CLU_008831_0_1_0"/>
<dbReference type="KEGG" id="pbs:Plabr_0509"/>
<comment type="catalytic activity">
    <reaction evidence="5 6">
        <text>NAD(+) + ATP = ADP + NADP(+) + H(+)</text>
        <dbReference type="Rhea" id="RHEA:18629"/>
        <dbReference type="ChEBI" id="CHEBI:15378"/>
        <dbReference type="ChEBI" id="CHEBI:30616"/>
        <dbReference type="ChEBI" id="CHEBI:57540"/>
        <dbReference type="ChEBI" id="CHEBI:58349"/>
        <dbReference type="ChEBI" id="CHEBI:456216"/>
        <dbReference type="EC" id="2.7.1.23"/>
    </reaction>
</comment>
<protein>
    <recommendedName>
        <fullName evidence="6">NAD kinase</fullName>
        <ecNumber evidence="6">2.7.1.23</ecNumber>
    </recommendedName>
    <alternativeName>
        <fullName evidence="6">ATP-dependent NAD kinase</fullName>
    </alternativeName>
</protein>
<organism evidence="7 8">
    <name type="scientific">Rubinisphaera brasiliensis (strain ATCC 49424 / DSM 5305 / JCM 21570 / IAM 15109 / NBRC 103401 / IFAM 1448)</name>
    <name type="common">Planctomyces brasiliensis</name>
    <dbReference type="NCBI Taxonomy" id="756272"/>
    <lineage>
        <taxon>Bacteria</taxon>
        <taxon>Pseudomonadati</taxon>
        <taxon>Planctomycetota</taxon>
        <taxon>Planctomycetia</taxon>
        <taxon>Planctomycetales</taxon>
        <taxon>Planctomycetaceae</taxon>
        <taxon>Rubinisphaera</taxon>
    </lineage>
</organism>
<comment type="cofactor">
    <cofactor evidence="6">
        <name>a divalent metal cation</name>
        <dbReference type="ChEBI" id="CHEBI:60240"/>
    </cofactor>
</comment>
<keyword evidence="1 6" id="KW-0808">Transferase</keyword>
<comment type="similarity">
    <text evidence="6">Belongs to the NAD kinase family.</text>
</comment>
<dbReference type="InterPro" id="IPR016064">
    <property type="entry name" value="NAD/diacylglycerol_kinase_sf"/>
</dbReference>
<dbReference type="InterPro" id="IPR017438">
    <property type="entry name" value="ATP-NAD_kinase_N"/>
</dbReference>
<dbReference type="AlphaFoldDB" id="F0SSY1"/>
<dbReference type="GO" id="GO:0005737">
    <property type="term" value="C:cytoplasm"/>
    <property type="evidence" value="ECO:0007669"/>
    <property type="project" value="UniProtKB-SubCell"/>
</dbReference>
<feature type="binding site" evidence="6">
    <location>
        <position position="168"/>
    </location>
    <ligand>
        <name>NAD(+)</name>
        <dbReference type="ChEBI" id="CHEBI:57540"/>
    </ligand>
</feature>
<keyword evidence="6" id="KW-0067">ATP-binding</keyword>
<proteinExistence type="inferred from homology"/>
<gene>
    <name evidence="6" type="primary">nadK</name>
    <name evidence="7" type="ordered locus">Plabr_0509</name>
</gene>
<feature type="binding site" evidence="6">
    <location>
        <position position="149"/>
    </location>
    <ligand>
        <name>NAD(+)</name>
        <dbReference type="ChEBI" id="CHEBI:57540"/>
    </ligand>
</feature>
<evidence type="ECO:0000313" key="7">
    <source>
        <dbReference type="EMBL" id="ADY58136.1"/>
    </source>
</evidence>
<evidence type="ECO:0000313" key="8">
    <source>
        <dbReference type="Proteomes" id="UP000006860"/>
    </source>
</evidence>
<dbReference type="GO" id="GO:0003951">
    <property type="term" value="F:NAD+ kinase activity"/>
    <property type="evidence" value="ECO:0007669"/>
    <property type="project" value="UniProtKB-UniRule"/>
</dbReference>
<sequence length="287" mass="31956">MTENRPLRVVILARSPKNHVKQAWEKLEPYLRSRPELEIVGVALSQDVDHVELKADMAIVLGGDGSLLRACRQFGENQIPILPINLGRLGFMADLTLADLQQNIDLVVCGSCNVAELMMFECDIERANGEVEHHIGLNEVAIRVGAKPHMFDVQLNIDDEHVTTYSGDGLILATPVGSTAHSLSAGGPILRQNIRAFVVTPICPHTLTIRPIVDRADAVYTVVLPDKAENVIAVIDGHIHRDFSHGDVLRFRQAPFNCQVMRFPNHSYYETLHRKLGWGGQLSYNRH</sequence>
<dbReference type="GO" id="GO:0005524">
    <property type="term" value="F:ATP binding"/>
    <property type="evidence" value="ECO:0007669"/>
    <property type="project" value="UniProtKB-KW"/>
</dbReference>
<evidence type="ECO:0000256" key="5">
    <source>
        <dbReference type="ARBA" id="ARBA00047925"/>
    </source>
</evidence>
<reference evidence="8" key="1">
    <citation type="submission" date="2011-02" db="EMBL/GenBank/DDBJ databases">
        <title>The complete genome of Planctomyces brasiliensis DSM 5305.</title>
        <authorList>
            <person name="Lucas S."/>
            <person name="Copeland A."/>
            <person name="Lapidus A."/>
            <person name="Bruce D."/>
            <person name="Goodwin L."/>
            <person name="Pitluck S."/>
            <person name="Kyrpides N."/>
            <person name="Mavromatis K."/>
            <person name="Pagani I."/>
            <person name="Ivanova N."/>
            <person name="Ovchinnikova G."/>
            <person name="Lu M."/>
            <person name="Detter J.C."/>
            <person name="Han C."/>
            <person name="Land M."/>
            <person name="Hauser L."/>
            <person name="Markowitz V."/>
            <person name="Cheng J.-F."/>
            <person name="Hugenholtz P."/>
            <person name="Woyke T."/>
            <person name="Wu D."/>
            <person name="Tindall B."/>
            <person name="Pomrenke H.G."/>
            <person name="Brambilla E."/>
            <person name="Klenk H.-P."/>
            <person name="Eisen J.A."/>
        </authorList>
    </citation>
    <scope>NUCLEOTIDE SEQUENCE [LARGE SCALE GENOMIC DNA]</scope>
    <source>
        <strain evidence="8">ATCC 49424 / DSM 5305 / JCM 21570 / NBRC 103401 / IFAM 1448</strain>
    </source>
</reference>
<dbReference type="Pfam" id="PF20143">
    <property type="entry name" value="NAD_kinase_C"/>
    <property type="match status" value="1"/>
</dbReference>
<dbReference type="PANTHER" id="PTHR20275">
    <property type="entry name" value="NAD KINASE"/>
    <property type="match status" value="1"/>
</dbReference>
<dbReference type="Proteomes" id="UP000006860">
    <property type="component" value="Chromosome"/>
</dbReference>
<dbReference type="eggNOG" id="COG0061">
    <property type="taxonomic scope" value="Bacteria"/>
</dbReference>
<keyword evidence="2 6" id="KW-0418">Kinase</keyword>
<dbReference type="GO" id="GO:0051287">
    <property type="term" value="F:NAD binding"/>
    <property type="evidence" value="ECO:0007669"/>
    <property type="project" value="UniProtKB-ARBA"/>
</dbReference>
<dbReference type="RefSeq" id="WP_013626880.1">
    <property type="nucleotide sequence ID" value="NC_015174.1"/>
</dbReference>
<dbReference type="EMBL" id="CP002546">
    <property type="protein sequence ID" value="ADY58136.1"/>
    <property type="molecule type" value="Genomic_DNA"/>
</dbReference>
<comment type="subcellular location">
    <subcellularLocation>
        <location evidence="6">Cytoplasm</location>
    </subcellularLocation>
</comment>
<dbReference type="STRING" id="756272.Plabr_0509"/>
<comment type="caution">
    <text evidence="6">Lacks conserved residue(s) required for the propagation of feature annotation.</text>
</comment>
<feature type="binding site" evidence="6">
    <location>
        <position position="69"/>
    </location>
    <ligand>
        <name>NAD(+)</name>
        <dbReference type="ChEBI" id="CHEBI:57540"/>
    </ligand>
</feature>
<dbReference type="SUPFAM" id="SSF111331">
    <property type="entry name" value="NAD kinase/diacylglycerol kinase-like"/>
    <property type="match status" value="1"/>
</dbReference>
<keyword evidence="3 6" id="KW-0521">NADP</keyword>
<dbReference type="PANTHER" id="PTHR20275:SF0">
    <property type="entry name" value="NAD KINASE"/>
    <property type="match status" value="1"/>
</dbReference>
<feature type="binding site" evidence="6">
    <location>
        <begin position="179"/>
        <end position="184"/>
    </location>
    <ligand>
        <name>NAD(+)</name>
        <dbReference type="ChEBI" id="CHEBI:57540"/>
    </ligand>
</feature>
<name>F0SSY1_RUBBR</name>
<feature type="binding site" evidence="6">
    <location>
        <position position="176"/>
    </location>
    <ligand>
        <name>NAD(+)</name>
        <dbReference type="ChEBI" id="CHEBI:57540"/>
    </ligand>
</feature>
<evidence type="ECO:0000256" key="6">
    <source>
        <dbReference type="HAMAP-Rule" id="MF_00361"/>
    </source>
</evidence>
<dbReference type="GO" id="GO:0019674">
    <property type="term" value="P:NAD+ metabolic process"/>
    <property type="evidence" value="ECO:0007669"/>
    <property type="project" value="InterPro"/>
</dbReference>
<evidence type="ECO:0000256" key="2">
    <source>
        <dbReference type="ARBA" id="ARBA00022777"/>
    </source>
</evidence>
<keyword evidence="6" id="KW-0963">Cytoplasm</keyword>
<dbReference type="EC" id="2.7.1.23" evidence="6"/>